<evidence type="ECO:0000313" key="1">
    <source>
        <dbReference type="EMBL" id="MBO0662841.1"/>
    </source>
</evidence>
<gene>
    <name evidence="1" type="ORF">J1C48_09650</name>
</gene>
<dbReference type="EMBL" id="JAFMPP010000007">
    <property type="protein sequence ID" value="MBO0662841.1"/>
    <property type="molecule type" value="Genomic_DNA"/>
</dbReference>
<name>A0A939JWZ8_9HYPH</name>
<evidence type="ECO:0008006" key="3">
    <source>
        <dbReference type="Google" id="ProtNLM"/>
    </source>
</evidence>
<protein>
    <recommendedName>
        <fullName evidence="3">AsmA-like C-terminal region</fullName>
    </recommendedName>
</protein>
<keyword evidence="2" id="KW-1185">Reference proteome</keyword>
<comment type="caution">
    <text evidence="1">The sequence shown here is derived from an EMBL/GenBank/DDBJ whole genome shotgun (WGS) entry which is preliminary data.</text>
</comment>
<accession>A0A939JWZ8</accession>
<reference evidence="1" key="1">
    <citation type="submission" date="2021-03" db="EMBL/GenBank/DDBJ databases">
        <title>Whole genome sequence of Jiella sp. CQZ9-1.</title>
        <authorList>
            <person name="Tuo L."/>
        </authorList>
    </citation>
    <scope>NUCLEOTIDE SEQUENCE</scope>
    <source>
        <strain evidence="1">CQZ9-1</strain>
    </source>
</reference>
<proteinExistence type="predicted"/>
<dbReference type="Proteomes" id="UP000664122">
    <property type="component" value="Unassembled WGS sequence"/>
</dbReference>
<dbReference type="AlphaFoldDB" id="A0A939JWZ8"/>
<evidence type="ECO:0000313" key="2">
    <source>
        <dbReference type="Proteomes" id="UP000664122"/>
    </source>
</evidence>
<sequence length="1071" mass="111879">MNRLGRILAGVLAGALIFCAGAIAIVTTTSFGKTIVLNESQRLAASLLPSDVAIAVGSRRMGFTSFGELGFRFEDVVFTQRKSGKTIASLDTFSIGISLIDLLRGKISADTVAADHVRVDPRIFTSASTLKVPTVEAVFAALDDGVATAGDMPIRALDIRDLRPLDGGTAENAARVDRLMITHSSARDLNLTVRAAVGSTILNAYGQAKLSGDHRHVASLQLATQPLRLPPPGETGAARPETVLALRLDGHKGARRLGVTASFQAPWRDAGSIDSALSIDLKEGMPKPHITATFANGRNFTGAFEGTFDFADAAGGRVPFDLISTKLLSRIGLKQATAAPNTPRAARFAAHGTIDLNSGRLAIDQAALDLGGGRLSASALLTGLAADDRLTATFQATKIAAVDLKAFWPFFVANNPRDWAMDNLVDGTIESANFGLDLTVARLAEVVRPNVPMTDDEFQLHLAFDGGVFHTMSGLPDVSDVSGTIRHRGGHVAINVATATAAGFDNLTVLPSQLDFQDVAGGADGALSLNVEGPAADILTLAAQAPMSAFDVRAWPPNTVAGQAKIGLGVAFHLARSPSPAAKDASLQPKWTIVAELEGVDLKEPINGRQLSDLTGTAMIAEGSAIGELHGKIDGIPAVISFTHPIGTHPVGEENLKIDARLDHAALAKLSPMIARMIGGPLPVEMTLTKAGFAASADLSLSTIHLPEIGWTKSAGIAGRMTFSVVQDGKIMKIENAVIKGEGFSAEGSAELDGNGLKSLVLKSLSLNRGDAISARLTRIQGGVGVRVAASSIDARPLLGSLEKLLRKGEGTSEAGKDRLLIELSAKTLVGFGQEIVDNAEIRYDSRGGEVDSASVTASIHGAPVSFTVISDNGDAPVVHLDVGNAGALLRFAGLYDKMQGGHLKASLGNRDSAYAGTAALTDFSLVDEERLRSLVGTARQSSDSLAARLGKDLPVANAYFDVARARLYWEGGKLQVDDGIVRGPIFGSSFAGTLVDPSGKIAIAGSFMPAYGFNRLFGALPFVGPVLGNGSEGGLIGITYRLEGTLSNPTLIVNPISLIAPGIFRRIFEY</sequence>
<organism evidence="1 2">
    <name type="scientific">Jiella flava</name>
    <dbReference type="NCBI Taxonomy" id="2816857"/>
    <lineage>
        <taxon>Bacteria</taxon>
        <taxon>Pseudomonadati</taxon>
        <taxon>Pseudomonadota</taxon>
        <taxon>Alphaproteobacteria</taxon>
        <taxon>Hyphomicrobiales</taxon>
        <taxon>Aurantimonadaceae</taxon>
        <taxon>Jiella</taxon>
    </lineage>
</organism>
<dbReference type="RefSeq" id="WP_207257636.1">
    <property type="nucleotide sequence ID" value="NZ_JAFMPP010000007.1"/>
</dbReference>